<dbReference type="RefSeq" id="WP_345541862.1">
    <property type="nucleotide sequence ID" value="NZ_BAABGJ010000081.1"/>
</dbReference>
<reference evidence="3" key="1">
    <citation type="journal article" date="2019" name="Int. J. Syst. Evol. Microbiol.">
        <title>The Global Catalogue of Microorganisms (GCM) 10K type strain sequencing project: providing services to taxonomists for standard genome sequencing and annotation.</title>
        <authorList>
            <consortium name="The Broad Institute Genomics Platform"/>
            <consortium name="The Broad Institute Genome Sequencing Center for Infectious Disease"/>
            <person name="Wu L."/>
            <person name="Ma J."/>
        </authorList>
    </citation>
    <scope>NUCLEOTIDE SEQUENCE [LARGE SCALE GENOMIC DNA]</scope>
    <source>
        <strain evidence="3">JCM 17804</strain>
    </source>
</reference>
<accession>A0ABP8IHB3</accession>
<dbReference type="EMBL" id="BAABGJ010000081">
    <property type="protein sequence ID" value="GAA4358609.1"/>
    <property type="molecule type" value="Genomic_DNA"/>
</dbReference>
<feature type="chain" id="PRO_5047321695" description="DUF4019 domain-containing protein" evidence="1">
    <location>
        <begin position="24"/>
        <end position="144"/>
    </location>
</feature>
<evidence type="ECO:0000313" key="2">
    <source>
        <dbReference type="EMBL" id="GAA4358609.1"/>
    </source>
</evidence>
<evidence type="ECO:0008006" key="4">
    <source>
        <dbReference type="Google" id="ProtNLM"/>
    </source>
</evidence>
<keyword evidence="3" id="KW-1185">Reference proteome</keyword>
<dbReference type="InterPro" id="IPR025091">
    <property type="entry name" value="DUF4019"/>
</dbReference>
<keyword evidence="1" id="KW-0732">Signal</keyword>
<evidence type="ECO:0000313" key="3">
    <source>
        <dbReference type="Proteomes" id="UP001500975"/>
    </source>
</evidence>
<protein>
    <recommendedName>
        <fullName evidence="4">DUF4019 domain-containing protein</fullName>
    </recommendedName>
</protein>
<name>A0ABP8IHB3_9BURK</name>
<evidence type="ECO:0000256" key="1">
    <source>
        <dbReference type="SAM" id="SignalP"/>
    </source>
</evidence>
<sequence>MKRIFRFLSAALLLIGWLPFSFAQDADPSELMRGGLQAIQMIDQNKTGELWDGATAAARKRVARADFVNQVAKARAPLGASQQRTWVAINRQVVGEGDPDLAGQYVSIEYETRFANKANATVRELVTFQLGDDRVWRFSGYVLR</sequence>
<dbReference type="Pfam" id="PF13211">
    <property type="entry name" value="DUF4019"/>
    <property type="match status" value="1"/>
</dbReference>
<dbReference type="Proteomes" id="UP001500975">
    <property type="component" value="Unassembled WGS sequence"/>
</dbReference>
<organism evidence="2 3">
    <name type="scientific">Variovorax defluvii</name>
    <dbReference type="NCBI Taxonomy" id="913761"/>
    <lineage>
        <taxon>Bacteria</taxon>
        <taxon>Pseudomonadati</taxon>
        <taxon>Pseudomonadota</taxon>
        <taxon>Betaproteobacteria</taxon>
        <taxon>Burkholderiales</taxon>
        <taxon>Comamonadaceae</taxon>
        <taxon>Variovorax</taxon>
    </lineage>
</organism>
<gene>
    <name evidence="2" type="ORF">GCM10023165_53720</name>
</gene>
<comment type="caution">
    <text evidence="2">The sequence shown here is derived from an EMBL/GenBank/DDBJ whole genome shotgun (WGS) entry which is preliminary data.</text>
</comment>
<feature type="signal peptide" evidence="1">
    <location>
        <begin position="1"/>
        <end position="23"/>
    </location>
</feature>
<proteinExistence type="predicted"/>